<gene>
    <name evidence="1" type="ORF">CP500_015260</name>
</gene>
<dbReference type="AlphaFoldDB" id="A0A2G4EYI5"/>
<reference evidence="1" key="1">
    <citation type="submission" date="2017-10" db="EMBL/GenBank/DDBJ databases">
        <title>Draft genome sequence of the planktic cyanobacteria Tychonema bourrellyi isolated from alpine lentic freshwater.</title>
        <authorList>
            <person name="Tett A."/>
            <person name="Armanini F."/>
            <person name="Asnicar F."/>
            <person name="Boscaini A."/>
            <person name="Pasolli E."/>
            <person name="Zolfo M."/>
            <person name="Donati C."/>
            <person name="Salmaso N."/>
            <person name="Segata N."/>
        </authorList>
    </citation>
    <scope>NUCLEOTIDE SEQUENCE</scope>
    <source>
        <strain evidence="1">FEM_GT703</strain>
    </source>
</reference>
<dbReference type="InterPro" id="IPR052022">
    <property type="entry name" value="26kDa_periplasmic_antigen"/>
</dbReference>
<protein>
    <submittedName>
        <fullName evidence="1">DUF541 domain-containing protein</fullName>
    </submittedName>
</protein>
<sequence length="247" mass="26360">MNPIVRSRDRLNFRSLLTALCLTLTLVSFTGLDRAEAQEQRLRTLTVTGRGIAAIPTTQTQVRLGVEVQGKTATEVQQEAARRSSAVVELLRSRQVEKLETAGITLNPIYNYESKPSPQITGYTATNTVTFRINTQSAGTLLDDAVNAGATRIDGVSFVAAESAIESARKQALKTATQDAQSQADAVLSALNLKRGEILSIQVNGASAPPPVYRQFAATRGAVADATTPVVGGEQQIEASVTLQISY</sequence>
<organism evidence="1 2">
    <name type="scientific">Tychonema bourrellyi FEM_GT703</name>
    <dbReference type="NCBI Taxonomy" id="2040638"/>
    <lineage>
        <taxon>Bacteria</taxon>
        <taxon>Bacillati</taxon>
        <taxon>Cyanobacteriota</taxon>
        <taxon>Cyanophyceae</taxon>
        <taxon>Oscillatoriophycideae</taxon>
        <taxon>Oscillatoriales</taxon>
        <taxon>Microcoleaceae</taxon>
        <taxon>Tychonema</taxon>
    </lineage>
</organism>
<name>A0A2G4EYI5_9CYAN</name>
<dbReference type="PANTHER" id="PTHR34387:SF1">
    <property type="entry name" value="PERIPLASMIC IMMUNOGENIC PROTEIN"/>
    <property type="match status" value="1"/>
</dbReference>
<keyword evidence="2" id="KW-1185">Reference proteome</keyword>
<evidence type="ECO:0000313" key="1">
    <source>
        <dbReference type="EMBL" id="PHX54595.1"/>
    </source>
</evidence>
<dbReference type="Pfam" id="PF04402">
    <property type="entry name" value="SIMPL"/>
    <property type="match status" value="1"/>
</dbReference>
<dbReference type="Gene3D" id="3.30.110.170">
    <property type="entry name" value="Protein of unknown function (DUF541), domain 1"/>
    <property type="match status" value="1"/>
</dbReference>
<proteinExistence type="predicted"/>
<dbReference type="OrthoDB" id="460796at2"/>
<dbReference type="InterPro" id="IPR007497">
    <property type="entry name" value="SIMPL/DUF541"/>
</dbReference>
<dbReference type="GO" id="GO:0006974">
    <property type="term" value="P:DNA damage response"/>
    <property type="evidence" value="ECO:0007669"/>
    <property type="project" value="TreeGrafter"/>
</dbReference>
<dbReference type="EMBL" id="NXIB02000089">
    <property type="protein sequence ID" value="PHX54595.1"/>
    <property type="molecule type" value="Genomic_DNA"/>
</dbReference>
<accession>A0A2G4EYI5</accession>
<dbReference type="Proteomes" id="UP000226442">
    <property type="component" value="Unassembled WGS sequence"/>
</dbReference>
<dbReference type="RefSeq" id="WP_096829967.1">
    <property type="nucleotide sequence ID" value="NZ_NXIB02000089.1"/>
</dbReference>
<dbReference type="PANTHER" id="PTHR34387">
    <property type="entry name" value="SLR1258 PROTEIN"/>
    <property type="match status" value="1"/>
</dbReference>
<evidence type="ECO:0000313" key="2">
    <source>
        <dbReference type="Proteomes" id="UP000226442"/>
    </source>
</evidence>
<dbReference type="Gene3D" id="3.30.70.2970">
    <property type="entry name" value="Protein of unknown function (DUF541), domain 2"/>
    <property type="match status" value="1"/>
</dbReference>
<comment type="caution">
    <text evidence="1">The sequence shown here is derived from an EMBL/GenBank/DDBJ whole genome shotgun (WGS) entry which is preliminary data.</text>
</comment>